<sequence>MKKRIVIYIMLLSGLAVAAPIRDVFPESEIKRFRSLTDFQLDAGTGQGQVLYWDGSNNKWIPSETPPASDEIVFWDNGDSAIKFLTVGAGLTISGTEITSSLFTHAILSTGHTDATTGTVARGDLVIGQGASSTWTRKALGASATILRSDGTDATWTATTSITTLGTLTDLTVAGDLTVDTDTLHVDSTGHKVGIGTTSPDKSLEIRNSSPVIRLRDTGATANATTAFIEFGGTDAGVWNRTGYIGDGQSGNTDIILQAEDSDLILGDSSGFNILTLSGGDATFTGSINIGASGKINFRDTDISIGSTLTDGILDITADFSIDMFFDNADVGAEVDGQSLNINRRAVEGDDYISLYVDKDKKGLIGFSGDNDL</sequence>
<reference evidence="1" key="1">
    <citation type="journal article" date="2015" name="Nature">
        <title>Complex archaea that bridge the gap between prokaryotes and eukaryotes.</title>
        <authorList>
            <person name="Spang A."/>
            <person name="Saw J.H."/>
            <person name="Jorgensen S.L."/>
            <person name="Zaremba-Niedzwiedzka K."/>
            <person name="Martijn J."/>
            <person name="Lind A.E."/>
            <person name="van Eijk R."/>
            <person name="Schleper C."/>
            <person name="Guy L."/>
            <person name="Ettema T.J."/>
        </authorList>
    </citation>
    <scope>NUCLEOTIDE SEQUENCE</scope>
</reference>
<name>A0A0F9FDK9_9ZZZZ</name>
<accession>A0A0F9FDK9</accession>
<gene>
    <name evidence="1" type="ORF">LCGC14_2317560</name>
</gene>
<comment type="caution">
    <text evidence="1">The sequence shown here is derived from an EMBL/GenBank/DDBJ whole genome shotgun (WGS) entry which is preliminary data.</text>
</comment>
<proteinExistence type="predicted"/>
<dbReference type="EMBL" id="LAZR01033031">
    <property type="protein sequence ID" value="KKL49232.1"/>
    <property type="molecule type" value="Genomic_DNA"/>
</dbReference>
<dbReference type="AlphaFoldDB" id="A0A0F9FDK9"/>
<organism evidence="1">
    <name type="scientific">marine sediment metagenome</name>
    <dbReference type="NCBI Taxonomy" id="412755"/>
    <lineage>
        <taxon>unclassified sequences</taxon>
        <taxon>metagenomes</taxon>
        <taxon>ecological metagenomes</taxon>
    </lineage>
</organism>
<protein>
    <submittedName>
        <fullName evidence="1">Uncharacterized protein</fullName>
    </submittedName>
</protein>
<feature type="non-terminal residue" evidence="1">
    <location>
        <position position="373"/>
    </location>
</feature>
<evidence type="ECO:0000313" key="1">
    <source>
        <dbReference type="EMBL" id="KKL49232.1"/>
    </source>
</evidence>